<dbReference type="GO" id="GO:0000270">
    <property type="term" value="P:peptidoglycan metabolic process"/>
    <property type="evidence" value="ECO:0007669"/>
    <property type="project" value="TreeGrafter"/>
</dbReference>
<sequence length="256" mass="28819">MKNKYLQIFLYILAVAGIIDTILIAKRGGGMNLGVLLPAVGGTCIILWALFKKTPSYRRRPNLYRKLIKVFTGLFLIWLVSFAIITAVIITSAMSDKEQKVDSVIVLGAGLKGETPTLVLKKRLDYTLDYYKSNPDVKIIVSGGQGIGETITEAEAMKRYLVKHDIPENIILKEESSTSTYENMLYSKKAYENTIGKPLDKVMIITNDFHMFRAKILAKRAGLKAYGISSGTPWYIYPNVCLREYFALFKSLILDR</sequence>
<comment type="caution">
    <text evidence="3">The sequence shown here is derived from an EMBL/GenBank/DDBJ whole genome shotgun (WGS) entry which is preliminary data.</text>
</comment>
<dbReference type="Proteomes" id="UP000003860">
    <property type="component" value="Unassembled WGS sequence"/>
</dbReference>
<proteinExistence type="predicted"/>
<dbReference type="EMBL" id="ACXX02000013">
    <property type="protein sequence ID" value="EGD46510.1"/>
    <property type="molecule type" value="Genomic_DNA"/>
</dbReference>
<dbReference type="GO" id="GO:0005886">
    <property type="term" value="C:plasma membrane"/>
    <property type="evidence" value="ECO:0007669"/>
    <property type="project" value="TreeGrafter"/>
</dbReference>
<evidence type="ECO:0000313" key="4">
    <source>
        <dbReference type="Proteomes" id="UP000003860"/>
    </source>
</evidence>
<evidence type="ECO:0000256" key="1">
    <source>
        <dbReference type="SAM" id="Phobius"/>
    </source>
</evidence>
<feature type="transmembrane region" description="Helical" evidence="1">
    <location>
        <begin position="71"/>
        <end position="94"/>
    </location>
</feature>
<reference evidence="3" key="2">
    <citation type="submission" date="2011-01" db="EMBL/GenBank/DDBJ databases">
        <title>The Non-contiguous Finished genome of Clostridium papyrosolvens.</title>
        <authorList>
            <person name="Lucas S."/>
            <person name="Copeland A."/>
            <person name="Lapidus A."/>
            <person name="Cheng J.-F."/>
            <person name="Goodwin L."/>
            <person name="Pitluck S."/>
            <person name="Misra M."/>
            <person name="Chertkov O."/>
            <person name="Detter J.C."/>
            <person name="Han C."/>
            <person name="Tapia R."/>
            <person name="Land M."/>
            <person name="Hauser L."/>
            <person name="Kyrpides N."/>
            <person name="Ivanova N."/>
            <person name="Pagani I."/>
            <person name="Mouttaki H."/>
            <person name="He Z."/>
            <person name="Zhou J."/>
            <person name="Hemme C.L."/>
            <person name="Woyke T."/>
        </authorList>
    </citation>
    <scope>NUCLEOTIDE SEQUENCE [LARGE SCALE GENOMIC DNA]</scope>
    <source>
        <strain evidence="3">DSM 2782</strain>
    </source>
</reference>
<organism evidence="3 4">
    <name type="scientific">Ruminiclostridium papyrosolvens DSM 2782</name>
    <dbReference type="NCBI Taxonomy" id="588581"/>
    <lineage>
        <taxon>Bacteria</taxon>
        <taxon>Bacillati</taxon>
        <taxon>Bacillota</taxon>
        <taxon>Clostridia</taxon>
        <taxon>Eubacteriales</taxon>
        <taxon>Oscillospiraceae</taxon>
        <taxon>Ruminiclostridium</taxon>
    </lineage>
</organism>
<dbReference type="eggNOG" id="COG1434">
    <property type="taxonomic scope" value="Bacteria"/>
</dbReference>
<dbReference type="RefSeq" id="WP_004621233.1">
    <property type="nucleotide sequence ID" value="NZ_ACXX02000013.1"/>
</dbReference>
<keyword evidence="1" id="KW-0812">Transmembrane</keyword>
<dbReference type="GO" id="GO:0043164">
    <property type="term" value="P:Gram-negative-bacterium-type cell wall biogenesis"/>
    <property type="evidence" value="ECO:0007669"/>
    <property type="project" value="TreeGrafter"/>
</dbReference>
<gene>
    <name evidence="3" type="ORF">Cpap_0763</name>
</gene>
<feature type="transmembrane region" description="Helical" evidence="1">
    <location>
        <begin position="31"/>
        <end position="51"/>
    </location>
</feature>
<dbReference type="STRING" id="588581.Cpap_0763"/>
<dbReference type="InterPro" id="IPR003848">
    <property type="entry name" value="DUF218"/>
</dbReference>
<evidence type="ECO:0000259" key="2">
    <source>
        <dbReference type="Pfam" id="PF02698"/>
    </source>
</evidence>
<dbReference type="AlphaFoldDB" id="F1TGE5"/>
<keyword evidence="1" id="KW-0472">Membrane</keyword>
<dbReference type="OrthoDB" id="9782395at2"/>
<feature type="transmembrane region" description="Helical" evidence="1">
    <location>
        <begin position="5"/>
        <end position="25"/>
    </location>
</feature>
<protein>
    <recommendedName>
        <fullName evidence="2">DUF218 domain-containing protein</fullName>
    </recommendedName>
</protein>
<dbReference type="InterPro" id="IPR014729">
    <property type="entry name" value="Rossmann-like_a/b/a_fold"/>
</dbReference>
<accession>F1TGE5</accession>
<evidence type="ECO:0000313" key="3">
    <source>
        <dbReference type="EMBL" id="EGD46510.1"/>
    </source>
</evidence>
<dbReference type="PANTHER" id="PTHR30336">
    <property type="entry name" value="INNER MEMBRANE PROTEIN, PROBABLE PERMEASE"/>
    <property type="match status" value="1"/>
</dbReference>
<keyword evidence="4" id="KW-1185">Reference proteome</keyword>
<dbReference type="PANTHER" id="PTHR30336:SF4">
    <property type="entry name" value="ENVELOPE BIOGENESIS FACTOR ELYC"/>
    <property type="match status" value="1"/>
</dbReference>
<feature type="domain" description="DUF218" evidence="2">
    <location>
        <begin position="102"/>
        <end position="245"/>
    </location>
</feature>
<dbReference type="Gene3D" id="3.40.50.620">
    <property type="entry name" value="HUPs"/>
    <property type="match status" value="1"/>
</dbReference>
<dbReference type="CDD" id="cd06259">
    <property type="entry name" value="YdcF-like"/>
    <property type="match status" value="1"/>
</dbReference>
<keyword evidence="1" id="KW-1133">Transmembrane helix</keyword>
<dbReference type="Pfam" id="PF02698">
    <property type="entry name" value="DUF218"/>
    <property type="match status" value="1"/>
</dbReference>
<reference evidence="3" key="1">
    <citation type="submission" date="2009-07" db="EMBL/GenBank/DDBJ databases">
        <authorList>
            <consortium name="US DOE Joint Genome Institute (JGI-PGF)"/>
            <person name="Lucas S."/>
            <person name="Copeland A."/>
            <person name="Lapidus A."/>
            <person name="Glavina del Rio T."/>
            <person name="Tice H."/>
            <person name="Bruce D."/>
            <person name="Goodwin L."/>
            <person name="Pitluck S."/>
            <person name="Larimer F."/>
            <person name="Land M.L."/>
            <person name="Mouttaki H."/>
            <person name="He Z."/>
            <person name="Zhou J."/>
            <person name="Hemme C.L."/>
        </authorList>
    </citation>
    <scope>NUCLEOTIDE SEQUENCE</scope>
    <source>
        <strain evidence="3">DSM 2782</strain>
    </source>
</reference>
<dbReference type="InterPro" id="IPR051599">
    <property type="entry name" value="Cell_Envelope_Assoc"/>
</dbReference>
<name>F1TGE5_9FIRM</name>